<dbReference type="PANTHER" id="PTHR43245">
    <property type="entry name" value="BIFUNCTIONAL POLYMYXIN RESISTANCE PROTEIN ARNA"/>
    <property type="match status" value="1"/>
</dbReference>
<dbReference type="InterPro" id="IPR050177">
    <property type="entry name" value="Lipid_A_modif_metabolic_enz"/>
</dbReference>
<reference evidence="2" key="1">
    <citation type="submission" date="2022-10" db="EMBL/GenBank/DDBJ databases">
        <title>Flavobacterium sp. nov., a bacterium isolated from lake sediment.</title>
        <authorList>
            <person name="Qu J.-H."/>
        </authorList>
    </citation>
    <scope>NUCLEOTIDE SEQUENCE</scope>
    <source>
        <strain evidence="2">TH16-21</strain>
    </source>
</reference>
<keyword evidence="3" id="KW-1185">Reference proteome</keyword>
<dbReference type="Pfam" id="PF01370">
    <property type="entry name" value="Epimerase"/>
    <property type="match status" value="1"/>
</dbReference>
<dbReference type="EMBL" id="JAPCIO010000008">
    <property type="protein sequence ID" value="MCW1148826.1"/>
    <property type="molecule type" value="Genomic_DNA"/>
</dbReference>
<protein>
    <submittedName>
        <fullName evidence="2">NAD(P)-dependent oxidoreductase</fullName>
    </submittedName>
</protein>
<dbReference type="Gene3D" id="3.40.50.720">
    <property type="entry name" value="NAD(P)-binding Rossmann-like Domain"/>
    <property type="match status" value="1"/>
</dbReference>
<comment type="caution">
    <text evidence="2">The sequence shown here is derived from an EMBL/GenBank/DDBJ whole genome shotgun (WGS) entry which is preliminary data.</text>
</comment>
<dbReference type="PANTHER" id="PTHR43245:SF58">
    <property type="entry name" value="BLL5923 PROTEIN"/>
    <property type="match status" value="1"/>
</dbReference>
<evidence type="ECO:0000313" key="3">
    <source>
        <dbReference type="Proteomes" id="UP001165677"/>
    </source>
</evidence>
<name>A0ABT3EJS3_9FLAO</name>
<dbReference type="InterPro" id="IPR036291">
    <property type="entry name" value="NAD(P)-bd_dom_sf"/>
</dbReference>
<feature type="domain" description="NAD-dependent epimerase/dehydratase" evidence="1">
    <location>
        <begin position="6"/>
        <end position="110"/>
    </location>
</feature>
<evidence type="ECO:0000259" key="1">
    <source>
        <dbReference type="Pfam" id="PF01370"/>
    </source>
</evidence>
<accession>A0ABT3EJS3</accession>
<dbReference type="InterPro" id="IPR001509">
    <property type="entry name" value="Epimerase_deHydtase"/>
</dbReference>
<sequence>MNKRSVIITGANGFIGSALVDYFCNKGMHVKAFVRRLPTLPKERVEYCLYSLEKTPNEVYFESVDYFIHCAFVKHDVDKNSDAINLKGTSLLLKLCRKHNVKMVFISSFSAHSEAMSHYGKNKFECEKIFNLSTDVVIKPGLVLGDCGFASEVISFVKKSNVIPLIGGGKQPLQTLHINDLCLAIDVIMENAYCGLFSIAETHVLTMKSFYKEIGAILNKKIFFIPVPFSIVFWITRSFELLKLKLPISSESLLGLKYLISIDTTKDVRLLGFFPRSYRDSLQLILKK</sequence>
<gene>
    <name evidence="2" type="ORF">OJ995_11410</name>
</gene>
<dbReference type="RefSeq" id="WP_264369535.1">
    <property type="nucleotide sequence ID" value="NZ_JAPCIO010000008.1"/>
</dbReference>
<proteinExistence type="predicted"/>
<dbReference type="SUPFAM" id="SSF51735">
    <property type="entry name" value="NAD(P)-binding Rossmann-fold domains"/>
    <property type="match status" value="1"/>
</dbReference>
<evidence type="ECO:0000313" key="2">
    <source>
        <dbReference type="EMBL" id="MCW1148826.1"/>
    </source>
</evidence>
<dbReference type="Proteomes" id="UP001165677">
    <property type="component" value="Unassembled WGS sequence"/>
</dbReference>
<organism evidence="2 3">
    <name type="scientific">Flavobacterium lacisediminis</name>
    <dbReference type="NCBI Taxonomy" id="2989705"/>
    <lineage>
        <taxon>Bacteria</taxon>
        <taxon>Pseudomonadati</taxon>
        <taxon>Bacteroidota</taxon>
        <taxon>Flavobacteriia</taxon>
        <taxon>Flavobacteriales</taxon>
        <taxon>Flavobacteriaceae</taxon>
        <taxon>Flavobacterium</taxon>
    </lineage>
</organism>